<dbReference type="InterPro" id="IPR002035">
    <property type="entry name" value="VWF_A"/>
</dbReference>
<dbReference type="RefSeq" id="WP_095416447.1">
    <property type="nucleotide sequence ID" value="NZ_CP018477.1"/>
</dbReference>
<accession>A0A286RL64</accession>
<reference evidence="2 3" key="1">
    <citation type="journal article" name="Front. Microbiol.">
        <title>Sugar Metabolism of the First Thermophilic Planctomycete Thermogutta terrifontis: Comparative Genomic and Transcriptomic Approaches.</title>
        <authorList>
            <person name="Elcheninov A.G."/>
            <person name="Menzel P."/>
            <person name="Gudbergsdottir S.R."/>
            <person name="Slesarev A.I."/>
            <person name="Kadnikov V.V."/>
            <person name="Krogh A."/>
            <person name="Bonch-Osmolovskaya E.A."/>
            <person name="Peng X."/>
            <person name="Kublanov I.V."/>
        </authorList>
    </citation>
    <scope>NUCLEOTIDE SEQUENCE [LARGE SCALE GENOMIC DNA]</scope>
    <source>
        <strain evidence="2 3">R1</strain>
    </source>
</reference>
<proteinExistence type="predicted"/>
<feature type="domain" description="VWFA" evidence="1">
    <location>
        <begin position="84"/>
        <end position="247"/>
    </location>
</feature>
<evidence type="ECO:0000259" key="1">
    <source>
        <dbReference type="SMART" id="SM00327"/>
    </source>
</evidence>
<dbReference type="PANTHER" id="PTHR33608:SF7">
    <property type="entry name" value="DUF58 DOMAIN-CONTAINING PROTEIN"/>
    <property type="match status" value="1"/>
</dbReference>
<keyword evidence="3" id="KW-1185">Reference proteome</keyword>
<dbReference type="InterPro" id="IPR002881">
    <property type="entry name" value="DUF58"/>
</dbReference>
<dbReference type="Pfam" id="PF01882">
    <property type="entry name" value="DUF58"/>
    <property type="match status" value="1"/>
</dbReference>
<dbReference type="KEGG" id="ttf:THTE_4118"/>
<dbReference type="OrthoDB" id="9780819at2"/>
<evidence type="ECO:0000313" key="2">
    <source>
        <dbReference type="EMBL" id="ASV76719.1"/>
    </source>
</evidence>
<organism evidence="2 3">
    <name type="scientific">Thermogutta terrifontis</name>
    <dbReference type="NCBI Taxonomy" id="1331910"/>
    <lineage>
        <taxon>Bacteria</taxon>
        <taxon>Pseudomonadati</taxon>
        <taxon>Planctomycetota</taxon>
        <taxon>Planctomycetia</taxon>
        <taxon>Pirellulales</taxon>
        <taxon>Thermoguttaceae</taxon>
        <taxon>Thermogutta</taxon>
    </lineage>
</organism>
<dbReference type="PANTHER" id="PTHR33608">
    <property type="entry name" value="BLL2464 PROTEIN"/>
    <property type="match status" value="1"/>
</dbReference>
<dbReference type="AlphaFoldDB" id="A0A286RL64"/>
<dbReference type="InterPro" id="IPR036465">
    <property type="entry name" value="vWFA_dom_sf"/>
</dbReference>
<evidence type="ECO:0000313" key="3">
    <source>
        <dbReference type="Proteomes" id="UP000215086"/>
    </source>
</evidence>
<name>A0A286RL64_9BACT</name>
<dbReference type="CDD" id="cd00198">
    <property type="entry name" value="vWFA"/>
    <property type="match status" value="1"/>
</dbReference>
<dbReference type="EMBL" id="CP018477">
    <property type="protein sequence ID" value="ASV76719.1"/>
    <property type="molecule type" value="Genomic_DNA"/>
</dbReference>
<dbReference type="Gene3D" id="3.40.50.410">
    <property type="entry name" value="von Willebrand factor, type A domain"/>
    <property type="match status" value="1"/>
</dbReference>
<dbReference type="SUPFAM" id="SSF53300">
    <property type="entry name" value="vWA-like"/>
    <property type="match status" value="1"/>
</dbReference>
<sequence>MPKSILSRYLDADVLARIARQRFEPYGVVQGNLAGSHRSALAGFAVEFVGHREYVWGDDPKYIDWRVYFNRGRYVVKQYAMETNLVCHFVLDTSASMRYGEGDQQKLRYAARLVVTLGYAVLAQGDKVSLSTFDDQPRGFVPPSNALAQIVRMTEHLDDSEPRGKTSMGECLAQLAARFQRREIVIIVSDFFANLDELESAIQRLRFARHEVVLMQVLHHDEIAFEFRGPTKFIGLEIADELITRPEDLRPHYLAAFQTFQNRLSELCQRNKAEHVVVDTSRPLADVLADYLHFRNRARRFR</sequence>
<dbReference type="Proteomes" id="UP000215086">
    <property type="component" value="Chromosome"/>
</dbReference>
<gene>
    <name evidence="2" type="ORF">THTE_4118</name>
</gene>
<protein>
    <recommendedName>
        <fullName evidence="1">VWFA domain-containing protein</fullName>
    </recommendedName>
</protein>
<dbReference type="SMART" id="SM00327">
    <property type="entry name" value="VWA"/>
    <property type="match status" value="1"/>
</dbReference>